<proteinExistence type="predicted"/>
<protein>
    <recommendedName>
        <fullName evidence="4">Sugar ABC transporter substrate-binding protein</fullName>
    </recommendedName>
</protein>
<dbReference type="GeneID" id="97671786"/>
<evidence type="ECO:0000256" key="1">
    <source>
        <dbReference type="SAM" id="SignalP"/>
    </source>
</evidence>
<sequence length="312" mass="32920">MTGGADRKSAWFDRPRCKKAGASLLVCAAAVFALAAGANAQEDTGLKNHILGIGNCPPWNPQSPEICRNSLDKVVSALGPRLDAGPDNIHLLINEGANASALKRKATELANRLGPEDRLIIYANLPLGQKDDDPSGETNGYVLEFWADQRPETATDAISEGTWVSAPAFAAMIHTIPAAEVILVLDTNNSYAVNMHLFDAHRVDHKERPEALVSSAGAGQAANYSADRTISLFAKHLASALHETDGSLLDVMSVAAGGTRQAAIPICAALKEHQDENEAQSADCQQVPAIHDPDALLGETALVPLAESGLND</sequence>
<organism evidence="2 3">
    <name type="scientific">Roseibium album</name>
    <dbReference type="NCBI Taxonomy" id="311410"/>
    <lineage>
        <taxon>Bacteria</taxon>
        <taxon>Pseudomonadati</taxon>
        <taxon>Pseudomonadota</taxon>
        <taxon>Alphaproteobacteria</taxon>
        <taxon>Hyphomicrobiales</taxon>
        <taxon>Stappiaceae</taxon>
        <taxon>Roseibium</taxon>
    </lineage>
</organism>
<feature type="chain" id="PRO_5009787793" description="Sugar ABC transporter substrate-binding protein" evidence="1">
    <location>
        <begin position="36"/>
        <end position="312"/>
    </location>
</feature>
<evidence type="ECO:0008006" key="4">
    <source>
        <dbReference type="Google" id="ProtNLM"/>
    </source>
</evidence>
<feature type="signal peptide" evidence="1">
    <location>
        <begin position="1"/>
        <end position="35"/>
    </location>
</feature>
<dbReference type="Proteomes" id="UP000049983">
    <property type="component" value="Unassembled WGS sequence"/>
</dbReference>
<evidence type="ECO:0000313" key="3">
    <source>
        <dbReference type="Proteomes" id="UP000049983"/>
    </source>
</evidence>
<evidence type="ECO:0000313" key="2">
    <source>
        <dbReference type="EMBL" id="CTQ75699.1"/>
    </source>
</evidence>
<dbReference type="AlphaFoldDB" id="A0A0M6ZHA6"/>
<name>A0A0M6ZHA6_9HYPH</name>
<reference evidence="3" key="1">
    <citation type="submission" date="2015-07" db="EMBL/GenBank/DDBJ databases">
        <authorList>
            <person name="Rodrigo-Torres Lidia"/>
            <person name="Arahal R.David."/>
        </authorList>
    </citation>
    <scope>NUCLEOTIDE SEQUENCE [LARGE SCALE GENOMIC DNA]</scope>
    <source>
        <strain evidence="3">CECT 5096</strain>
    </source>
</reference>
<gene>
    <name evidence="2" type="ORF">LA5096_04496</name>
</gene>
<keyword evidence="1" id="KW-0732">Signal</keyword>
<dbReference type="EMBL" id="CXWC01000012">
    <property type="protein sequence ID" value="CTQ75699.1"/>
    <property type="molecule type" value="Genomic_DNA"/>
</dbReference>
<keyword evidence="3" id="KW-1185">Reference proteome</keyword>
<accession>A0A0M6ZHA6</accession>
<dbReference type="RefSeq" id="WP_208992796.1">
    <property type="nucleotide sequence ID" value="NZ_CANKXR010000003.1"/>
</dbReference>